<protein>
    <submittedName>
        <fullName evidence="2">Cyclin-like F-box protein</fullName>
    </submittedName>
</protein>
<gene>
    <name evidence="2" type="ordered locus">MTR_7g098570</name>
</gene>
<dbReference type="Proteomes" id="UP000002051">
    <property type="component" value="Unassembled WGS sequence"/>
</dbReference>
<sequence length="485" mass="56196">MMSSPSLKKRRMKKSSLPVDRISDLPDSILFEILYFLPTKLVVTTSVLSKRWKHVWLSVLALDFDSGGIETSDLFLDGVHSTMYRRDITLPIHSFRFKSRDFCIQNDINQFVYLVLQRGIQNLCLDLYKYCRFTIELPATILSCRTLKVLKLRNLTVGDISQVDIYLPSLKTLHLHKIDFKCYEHLKNLLLGCPVLEDLETTKSCFVANFLSRLSADFIALPSLIKARICELHIPFSMVCKAEILRVERVWMLPCYMQFPMFESLTHLELSFNSEVYNPKWKWLMRMLKLSPKLQNLIIKDNEDLEEKIDECWKDPPNIPECLSSQLKTCRIRVFKGTQYDLQFAIYIMENSKVLETMRINSIRSLDINEKYQLLAKLSSSTRGSTTCHPNWWYSKESNTTRGTYSRILRPTQLGLDLCFFKFANSIRHGNGVGWGRVLPSPSSYPIIYLPVTLPLPNGDEKLNFIPVPDGFGYPHPIPASNNFF</sequence>
<dbReference type="eggNOG" id="ENOG502RYTW">
    <property type="taxonomic scope" value="Eukaryota"/>
</dbReference>
<evidence type="ECO:0000313" key="2">
    <source>
        <dbReference type="EMBL" id="AES81604.1"/>
    </source>
</evidence>
<dbReference type="SMART" id="SM00579">
    <property type="entry name" value="FBD"/>
    <property type="match status" value="1"/>
</dbReference>
<dbReference type="InterPro" id="IPR001810">
    <property type="entry name" value="F-box_dom"/>
</dbReference>
<reference evidence="2 4" key="1">
    <citation type="journal article" date="2011" name="Nature">
        <title>The Medicago genome provides insight into the evolution of rhizobial symbioses.</title>
        <authorList>
            <person name="Young N.D."/>
            <person name="Debelle F."/>
            <person name="Oldroyd G.E."/>
            <person name="Geurts R."/>
            <person name="Cannon S.B."/>
            <person name="Udvardi M.K."/>
            <person name="Benedito V.A."/>
            <person name="Mayer K.F."/>
            <person name="Gouzy J."/>
            <person name="Schoof H."/>
            <person name="Van de Peer Y."/>
            <person name="Proost S."/>
            <person name="Cook D.R."/>
            <person name="Meyers B.C."/>
            <person name="Spannagl M."/>
            <person name="Cheung F."/>
            <person name="De Mita S."/>
            <person name="Krishnakumar V."/>
            <person name="Gundlach H."/>
            <person name="Zhou S."/>
            <person name="Mudge J."/>
            <person name="Bharti A.K."/>
            <person name="Murray J.D."/>
            <person name="Naoumkina M.A."/>
            <person name="Rosen B."/>
            <person name="Silverstein K.A."/>
            <person name="Tang H."/>
            <person name="Rombauts S."/>
            <person name="Zhao P.X."/>
            <person name="Zhou P."/>
            <person name="Barbe V."/>
            <person name="Bardou P."/>
            <person name="Bechner M."/>
            <person name="Bellec A."/>
            <person name="Berger A."/>
            <person name="Berges H."/>
            <person name="Bidwell S."/>
            <person name="Bisseling T."/>
            <person name="Choisne N."/>
            <person name="Couloux A."/>
            <person name="Denny R."/>
            <person name="Deshpande S."/>
            <person name="Dai X."/>
            <person name="Doyle J.J."/>
            <person name="Dudez A.M."/>
            <person name="Farmer A.D."/>
            <person name="Fouteau S."/>
            <person name="Franken C."/>
            <person name="Gibelin C."/>
            <person name="Gish J."/>
            <person name="Goldstein S."/>
            <person name="Gonzalez A.J."/>
            <person name="Green P.J."/>
            <person name="Hallab A."/>
            <person name="Hartog M."/>
            <person name="Hua A."/>
            <person name="Humphray S.J."/>
            <person name="Jeong D.H."/>
            <person name="Jing Y."/>
            <person name="Jocker A."/>
            <person name="Kenton S.M."/>
            <person name="Kim D.J."/>
            <person name="Klee K."/>
            <person name="Lai H."/>
            <person name="Lang C."/>
            <person name="Lin S."/>
            <person name="Macmil S.L."/>
            <person name="Magdelenat G."/>
            <person name="Matthews L."/>
            <person name="McCorrison J."/>
            <person name="Monaghan E.L."/>
            <person name="Mun J.H."/>
            <person name="Najar F.Z."/>
            <person name="Nicholson C."/>
            <person name="Noirot C."/>
            <person name="O'Bleness M."/>
            <person name="Paule C.R."/>
            <person name="Poulain J."/>
            <person name="Prion F."/>
            <person name="Qin B."/>
            <person name="Qu C."/>
            <person name="Retzel E.F."/>
            <person name="Riddle C."/>
            <person name="Sallet E."/>
            <person name="Samain S."/>
            <person name="Samson N."/>
            <person name="Sanders I."/>
            <person name="Saurat O."/>
            <person name="Scarpelli C."/>
            <person name="Schiex T."/>
            <person name="Segurens B."/>
            <person name="Severin A.J."/>
            <person name="Sherrier D.J."/>
            <person name="Shi R."/>
            <person name="Sims S."/>
            <person name="Singer S.R."/>
            <person name="Sinharoy S."/>
            <person name="Sterck L."/>
            <person name="Viollet A."/>
            <person name="Wang B.B."/>
            <person name="Wang K."/>
            <person name="Wang M."/>
            <person name="Wang X."/>
            <person name="Warfsmann J."/>
            <person name="Weissenbach J."/>
            <person name="White D.D."/>
            <person name="White J.D."/>
            <person name="Wiley G.B."/>
            <person name="Wincker P."/>
            <person name="Xing Y."/>
            <person name="Yang L."/>
            <person name="Yao Z."/>
            <person name="Ying F."/>
            <person name="Zhai J."/>
            <person name="Zhou L."/>
            <person name="Zuber A."/>
            <person name="Denarie J."/>
            <person name="Dixon R.A."/>
            <person name="May G.D."/>
            <person name="Schwartz D.C."/>
            <person name="Rogers J."/>
            <person name="Quetier F."/>
            <person name="Town C.D."/>
            <person name="Roe B.A."/>
        </authorList>
    </citation>
    <scope>NUCLEOTIDE SEQUENCE [LARGE SCALE GENOMIC DNA]</scope>
    <source>
        <strain evidence="2">A17</strain>
        <strain evidence="3 4">cv. Jemalong A17</strain>
    </source>
</reference>
<dbReference type="OMA" id="ALDRNIC"/>
<dbReference type="STRING" id="3880.G7KXH0"/>
<dbReference type="SUPFAM" id="SSF81383">
    <property type="entry name" value="F-box domain"/>
    <property type="match status" value="1"/>
</dbReference>
<dbReference type="PANTHER" id="PTHR31900:SF34">
    <property type="entry name" value="EMB|CAB62440.1-RELATED"/>
    <property type="match status" value="1"/>
</dbReference>
<dbReference type="EnsemblPlants" id="AES81604">
    <property type="protein sequence ID" value="AES81604"/>
    <property type="gene ID" value="MTR_7g098570"/>
</dbReference>
<dbReference type="InterPro" id="IPR050232">
    <property type="entry name" value="FBL13/AtMIF1-like"/>
</dbReference>
<evidence type="ECO:0000313" key="3">
    <source>
        <dbReference type="EnsemblPlants" id="AES81604"/>
    </source>
</evidence>
<evidence type="ECO:0000313" key="4">
    <source>
        <dbReference type="Proteomes" id="UP000002051"/>
    </source>
</evidence>
<name>G7KXH0_MEDTR</name>
<reference evidence="3" key="3">
    <citation type="submission" date="2015-04" db="UniProtKB">
        <authorList>
            <consortium name="EnsemblPlants"/>
        </authorList>
    </citation>
    <scope>IDENTIFICATION</scope>
    <source>
        <strain evidence="3">cv. Jemalong A17</strain>
    </source>
</reference>
<dbReference type="InterPro" id="IPR053781">
    <property type="entry name" value="F-box_AtFBL13-like"/>
</dbReference>
<dbReference type="Gene3D" id="1.20.1280.50">
    <property type="match status" value="1"/>
</dbReference>
<dbReference type="SUPFAM" id="SSF52047">
    <property type="entry name" value="RNI-like"/>
    <property type="match status" value="1"/>
</dbReference>
<dbReference type="Pfam" id="PF08387">
    <property type="entry name" value="FBD"/>
    <property type="match status" value="1"/>
</dbReference>
<keyword evidence="4" id="KW-1185">Reference proteome</keyword>
<dbReference type="PaxDb" id="3880-AES81604"/>
<proteinExistence type="predicted"/>
<dbReference type="CDD" id="cd22160">
    <property type="entry name" value="F-box_AtFBL13-like"/>
    <property type="match status" value="1"/>
</dbReference>
<organism evidence="2 4">
    <name type="scientific">Medicago truncatula</name>
    <name type="common">Barrel medic</name>
    <name type="synonym">Medicago tribuloides</name>
    <dbReference type="NCBI Taxonomy" id="3880"/>
    <lineage>
        <taxon>Eukaryota</taxon>
        <taxon>Viridiplantae</taxon>
        <taxon>Streptophyta</taxon>
        <taxon>Embryophyta</taxon>
        <taxon>Tracheophyta</taxon>
        <taxon>Spermatophyta</taxon>
        <taxon>Magnoliopsida</taxon>
        <taxon>eudicotyledons</taxon>
        <taxon>Gunneridae</taxon>
        <taxon>Pentapetalae</taxon>
        <taxon>rosids</taxon>
        <taxon>fabids</taxon>
        <taxon>Fabales</taxon>
        <taxon>Fabaceae</taxon>
        <taxon>Papilionoideae</taxon>
        <taxon>50 kb inversion clade</taxon>
        <taxon>NPAAA clade</taxon>
        <taxon>Hologalegina</taxon>
        <taxon>IRL clade</taxon>
        <taxon>Trifolieae</taxon>
        <taxon>Medicago</taxon>
    </lineage>
</organism>
<dbReference type="InterPro" id="IPR036047">
    <property type="entry name" value="F-box-like_dom_sf"/>
</dbReference>
<dbReference type="PROSITE" id="PS50181">
    <property type="entry name" value="FBOX"/>
    <property type="match status" value="1"/>
</dbReference>
<reference evidence="2 4" key="2">
    <citation type="journal article" date="2014" name="BMC Genomics">
        <title>An improved genome release (version Mt4.0) for the model legume Medicago truncatula.</title>
        <authorList>
            <person name="Tang H."/>
            <person name="Krishnakumar V."/>
            <person name="Bidwell S."/>
            <person name="Rosen B."/>
            <person name="Chan A."/>
            <person name="Zhou S."/>
            <person name="Gentzbittel L."/>
            <person name="Childs K.L."/>
            <person name="Yandell M."/>
            <person name="Gundlach H."/>
            <person name="Mayer K.F."/>
            <person name="Schwartz D.C."/>
            <person name="Town C.D."/>
        </authorList>
    </citation>
    <scope>GENOME REANNOTATION</scope>
    <source>
        <strain evidence="3 4">cv. Jemalong A17</strain>
    </source>
</reference>
<dbReference type="InterPro" id="IPR055411">
    <property type="entry name" value="LRR_FXL15/At3g58940/PEG3-like"/>
</dbReference>
<dbReference type="Gene3D" id="3.80.10.10">
    <property type="entry name" value="Ribonuclease Inhibitor"/>
    <property type="match status" value="1"/>
</dbReference>
<dbReference type="InterPro" id="IPR006566">
    <property type="entry name" value="FBD"/>
</dbReference>
<feature type="domain" description="F-box" evidence="1">
    <location>
        <begin position="19"/>
        <end position="55"/>
    </location>
</feature>
<dbReference type="InterPro" id="IPR032675">
    <property type="entry name" value="LRR_dom_sf"/>
</dbReference>
<evidence type="ECO:0000259" key="1">
    <source>
        <dbReference type="PROSITE" id="PS50181"/>
    </source>
</evidence>
<dbReference type="Pfam" id="PF24758">
    <property type="entry name" value="LRR_At5g56370"/>
    <property type="match status" value="1"/>
</dbReference>
<dbReference type="PANTHER" id="PTHR31900">
    <property type="entry name" value="F-BOX/RNI SUPERFAMILY PROTEIN-RELATED"/>
    <property type="match status" value="1"/>
</dbReference>
<dbReference type="AlphaFoldDB" id="G7KXH0"/>
<accession>G7KXH0</accession>
<dbReference type="EMBL" id="CM001223">
    <property type="protein sequence ID" value="AES81604.1"/>
    <property type="molecule type" value="Genomic_DNA"/>
</dbReference>
<dbReference type="HOGENOM" id="CLU_010721_1_0_1"/>
<dbReference type="Pfam" id="PF00646">
    <property type="entry name" value="F-box"/>
    <property type="match status" value="1"/>
</dbReference>